<accession>A0A1E7F4R4</accession>
<dbReference type="Proteomes" id="UP000095751">
    <property type="component" value="Unassembled WGS sequence"/>
</dbReference>
<evidence type="ECO:0000313" key="2">
    <source>
        <dbReference type="Proteomes" id="UP000095751"/>
    </source>
</evidence>
<organism evidence="1 2">
    <name type="scientific">Fragilariopsis cylindrus CCMP1102</name>
    <dbReference type="NCBI Taxonomy" id="635003"/>
    <lineage>
        <taxon>Eukaryota</taxon>
        <taxon>Sar</taxon>
        <taxon>Stramenopiles</taxon>
        <taxon>Ochrophyta</taxon>
        <taxon>Bacillariophyta</taxon>
        <taxon>Bacillariophyceae</taxon>
        <taxon>Bacillariophycidae</taxon>
        <taxon>Bacillariales</taxon>
        <taxon>Bacillariaceae</taxon>
        <taxon>Fragilariopsis</taxon>
    </lineage>
</organism>
<evidence type="ECO:0000313" key="1">
    <source>
        <dbReference type="EMBL" id="OEU13137.1"/>
    </source>
</evidence>
<dbReference type="EMBL" id="KV784362">
    <property type="protein sequence ID" value="OEU13137.1"/>
    <property type="molecule type" value="Genomic_DNA"/>
</dbReference>
<dbReference type="KEGG" id="fcy:FRACYDRAFT_242747"/>
<dbReference type="AlphaFoldDB" id="A0A1E7F4R4"/>
<gene>
    <name evidence="1" type="ORF">FRACYDRAFT_242747</name>
</gene>
<proteinExistence type="predicted"/>
<protein>
    <submittedName>
        <fullName evidence="1">Uncharacterized protein</fullName>
    </submittedName>
</protein>
<reference evidence="1 2" key="1">
    <citation type="submission" date="2016-09" db="EMBL/GenBank/DDBJ databases">
        <title>Extensive genetic diversity and differential bi-allelic expression allows diatom success in the polar Southern Ocean.</title>
        <authorList>
            <consortium name="DOE Joint Genome Institute"/>
            <person name="Mock T."/>
            <person name="Otillar R.P."/>
            <person name="Strauss J."/>
            <person name="Dupont C."/>
            <person name="Frickenhaus S."/>
            <person name="Maumus F."/>
            <person name="Mcmullan M."/>
            <person name="Sanges R."/>
            <person name="Schmutz J."/>
            <person name="Toseland A."/>
            <person name="Valas R."/>
            <person name="Veluchamy A."/>
            <person name="Ward B.J."/>
            <person name="Allen A."/>
            <person name="Barry K."/>
            <person name="Falciatore A."/>
            <person name="Ferrante M."/>
            <person name="Fortunato A.E."/>
            <person name="Gloeckner G."/>
            <person name="Gruber A."/>
            <person name="Hipkin R."/>
            <person name="Janech M."/>
            <person name="Kroth P."/>
            <person name="Leese F."/>
            <person name="Lindquist E."/>
            <person name="Lyon B.R."/>
            <person name="Martin J."/>
            <person name="Mayer C."/>
            <person name="Parker M."/>
            <person name="Quesneville H."/>
            <person name="Raymond J."/>
            <person name="Uhlig C."/>
            <person name="Valentin K.U."/>
            <person name="Worden A.Z."/>
            <person name="Armbrust E.V."/>
            <person name="Bowler C."/>
            <person name="Green B."/>
            <person name="Moulton V."/>
            <person name="Van Oosterhout C."/>
            <person name="Grigoriev I."/>
        </authorList>
    </citation>
    <scope>NUCLEOTIDE SEQUENCE [LARGE SCALE GENOMIC DNA]</scope>
    <source>
        <strain evidence="1 2">CCMP1102</strain>
    </source>
</reference>
<sequence>MEGVTARKVSEDLTVTVRLRYTWGKMGYCCGMVIEANDEFFIHIAPRVAIDIHNDMRGNPSAKLSVLTVRDIGILVAKVVFPNATDNESAKQLNEYFSCKKVKDVGFSPQIRPIQGNNSVIVQQGSKTALYFSGDDNVLGTEAASGNIWIDPSQFPSPTDAATTSPSTETTKIRVRMLDSKREVISMP</sequence>
<keyword evidence="2" id="KW-1185">Reference proteome</keyword>
<name>A0A1E7F4R4_9STRA</name>
<dbReference type="InParanoid" id="A0A1E7F4R4"/>